<dbReference type="SUPFAM" id="SSF52096">
    <property type="entry name" value="ClpP/crotonase"/>
    <property type="match status" value="1"/>
</dbReference>
<feature type="region of interest" description="Disordered" evidence="12">
    <location>
        <begin position="1"/>
        <end position="24"/>
    </location>
</feature>
<dbReference type="Proteomes" id="UP000006057">
    <property type="component" value="Chromosome"/>
</dbReference>
<dbReference type="NCBIfam" id="NF006100">
    <property type="entry name" value="PRK08252.1"/>
    <property type="match status" value="1"/>
</dbReference>
<keyword evidence="4" id="KW-0276">Fatty acid metabolism</keyword>
<protein>
    <recommendedName>
        <fullName evidence="9">Probable enoyl-CoA hydratase EchA17</fullName>
        <ecNumber evidence="3">4.2.1.17</ecNumber>
    </recommendedName>
    <alternativeName>
        <fullName evidence="10">Probable enoyl-CoA hydratase echA17</fullName>
    </alternativeName>
</protein>
<sequence>MTEPAAAGSDGPTPPSSSSSAGALVERRGNVMVVTINRPEARNAINSAVSIGLGDALEEAQDDPDVWAVVVTGSGDKSFCAGADLKALSRGENIGHPDHPKWGFAGYVRHFIDKPTIAAVNGTALGGGTELALASDLVVAGESAKFGLPEVKRGLIAAAGGVFRLVDQIPRKVALQMMFTGEPITSAEALKWGLINEVVPDGAELDAALALAERITVNAPLAVQASKRVAVGADERVVAADEPGWSRTMREVVTVFATEDAKEGPLAFAQKRQPVWKAK</sequence>
<evidence type="ECO:0000256" key="4">
    <source>
        <dbReference type="ARBA" id="ARBA00022832"/>
    </source>
</evidence>
<evidence type="ECO:0000256" key="5">
    <source>
        <dbReference type="ARBA" id="ARBA00023098"/>
    </source>
</evidence>
<keyword evidence="5" id="KW-0443">Lipid metabolism</keyword>
<comment type="similarity">
    <text evidence="2 11">Belongs to the enoyl-CoA hydratase/isomerase family.</text>
</comment>
<dbReference type="InterPro" id="IPR029045">
    <property type="entry name" value="ClpP/crotonase-like_dom_sf"/>
</dbReference>
<evidence type="ECO:0000256" key="10">
    <source>
        <dbReference type="ARBA" id="ARBA00073436"/>
    </source>
</evidence>
<dbReference type="GO" id="GO:0004300">
    <property type="term" value="F:enoyl-CoA hydratase activity"/>
    <property type="evidence" value="ECO:0007669"/>
    <property type="project" value="UniProtKB-EC"/>
</dbReference>
<dbReference type="GO" id="GO:0006635">
    <property type="term" value="P:fatty acid beta-oxidation"/>
    <property type="evidence" value="ECO:0007669"/>
    <property type="project" value="TreeGrafter"/>
</dbReference>
<evidence type="ECO:0000256" key="1">
    <source>
        <dbReference type="ARBA" id="ARBA00002994"/>
    </source>
</evidence>
<dbReference type="Gene3D" id="3.90.226.10">
    <property type="entry name" value="2-enoyl-CoA Hydratase, Chain A, domain 1"/>
    <property type="match status" value="1"/>
</dbReference>
<evidence type="ECO:0000313" key="14">
    <source>
        <dbReference type="Proteomes" id="UP000006057"/>
    </source>
</evidence>
<dbReference type="eggNOG" id="COG1024">
    <property type="taxonomic scope" value="Bacteria"/>
</dbReference>
<comment type="catalytic activity">
    <reaction evidence="7">
        <text>a (3S)-3-hydroxyacyl-CoA = a (2E)-enoyl-CoA + H2O</text>
        <dbReference type="Rhea" id="RHEA:16105"/>
        <dbReference type="ChEBI" id="CHEBI:15377"/>
        <dbReference type="ChEBI" id="CHEBI:57318"/>
        <dbReference type="ChEBI" id="CHEBI:58856"/>
        <dbReference type="EC" id="4.2.1.17"/>
    </reaction>
</comment>
<proteinExistence type="inferred from homology"/>
<dbReference type="CDD" id="cd06558">
    <property type="entry name" value="crotonase-like"/>
    <property type="match status" value="1"/>
</dbReference>
<dbReference type="EMBL" id="CP003053">
    <property type="protein sequence ID" value="AFM18723.1"/>
    <property type="molecule type" value="Genomic_DNA"/>
</dbReference>
<dbReference type="InterPro" id="IPR001753">
    <property type="entry name" value="Enoyl-CoA_hydra/iso"/>
</dbReference>
<dbReference type="AlphaFoldDB" id="I4BN66"/>
<comment type="function">
    <text evidence="1">Could possibly oxidize fatty acids using specific components.</text>
</comment>
<evidence type="ECO:0000256" key="8">
    <source>
        <dbReference type="ARBA" id="ARBA00023717"/>
    </source>
</evidence>
<name>I4BN66_MYCCN</name>
<evidence type="ECO:0000256" key="2">
    <source>
        <dbReference type="ARBA" id="ARBA00005254"/>
    </source>
</evidence>
<dbReference type="Gene3D" id="1.10.12.10">
    <property type="entry name" value="Lyase 2-enoyl-coa Hydratase, Chain A, domain 2"/>
    <property type="match status" value="1"/>
</dbReference>
<evidence type="ECO:0000256" key="11">
    <source>
        <dbReference type="RuleBase" id="RU003707"/>
    </source>
</evidence>
<accession>I4BN66</accession>
<gene>
    <name evidence="13" type="ordered locus">Mycch_4000</name>
</gene>
<dbReference type="HOGENOM" id="CLU_009834_7_4_11"/>
<dbReference type="STRING" id="710421.Mycch_4000"/>
<dbReference type="InterPro" id="IPR018376">
    <property type="entry name" value="Enoyl-CoA_hyd/isom_CS"/>
</dbReference>
<organism evidence="13 14">
    <name type="scientific">Mycolicibacterium chubuense (strain NBB4)</name>
    <name type="common">Mycobacterium chubuense</name>
    <dbReference type="NCBI Taxonomy" id="710421"/>
    <lineage>
        <taxon>Bacteria</taxon>
        <taxon>Bacillati</taxon>
        <taxon>Actinomycetota</taxon>
        <taxon>Actinomycetes</taxon>
        <taxon>Mycobacteriales</taxon>
        <taxon>Mycobacteriaceae</taxon>
        <taxon>Mycolicibacterium</taxon>
    </lineage>
</organism>
<reference evidence="13 14" key="1">
    <citation type="submission" date="2012-06" db="EMBL/GenBank/DDBJ databases">
        <title>Complete sequence of chromosome of Mycobacterium chubuense NBB4.</title>
        <authorList>
            <consortium name="US DOE Joint Genome Institute"/>
            <person name="Lucas S."/>
            <person name="Han J."/>
            <person name="Lapidus A."/>
            <person name="Cheng J.-F."/>
            <person name="Goodwin L."/>
            <person name="Pitluck S."/>
            <person name="Peters L."/>
            <person name="Mikhailova N."/>
            <person name="Teshima H."/>
            <person name="Detter J.C."/>
            <person name="Han C."/>
            <person name="Tapia R."/>
            <person name="Land M."/>
            <person name="Hauser L."/>
            <person name="Kyrpides N."/>
            <person name="Ivanova N."/>
            <person name="Pagani I."/>
            <person name="Mattes T."/>
            <person name="Holmes A."/>
            <person name="Rutledge P."/>
            <person name="Paulsen I."/>
            <person name="Coleman N."/>
            <person name="Woyke T."/>
        </authorList>
    </citation>
    <scope>NUCLEOTIDE SEQUENCE [LARGE SCALE GENOMIC DNA]</scope>
    <source>
        <strain evidence="13 14">NBB4</strain>
    </source>
</reference>
<evidence type="ECO:0000256" key="7">
    <source>
        <dbReference type="ARBA" id="ARBA00023709"/>
    </source>
</evidence>
<dbReference type="EC" id="4.2.1.17" evidence="3"/>
<keyword evidence="14" id="KW-1185">Reference proteome</keyword>
<feature type="compositionally biased region" description="Low complexity" evidence="12">
    <location>
        <begin position="1"/>
        <end position="23"/>
    </location>
</feature>
<comment type="catalytic activity">
    <reaction evidence="8">
        <text>a 4-saturated-(3S)-3-hydroxyacyl-CoA = a (3E)-enoyl-CoA + H2O</text>
        <dbReference type="Rhea" id="RHEA:20724"/>
        <dbReference type="ChEBI" id="CHEBI:15377"/>
        <dbReference type="ChEBI" id="CHEBI:58521"/>
        <dbReference type="ChEBI" id="CHEBI:137480"/>
        <dbReference type="EC" id="4.2.1.17"/>
    </reaction>
</comment>
<keyword evidence="6" id="KW-0456">Lyase</keyword>
<evidence type="ECO:0000256" key="9">
    <source>
        <dbReference type="ARBA" id="ARBA00039456"/>
    </source>
</evidence>
<dbReference type="InterPro" id="IPR014748">
    <property type="entry name" value="Enoyl-CoA_hydra_C"/>
</dbReference>
<dbReference type="Pfam" id="PF00378">
    <property type="entry name" value="ECH_1"/>
    <property type="match status" value="1"/>
</dbReference>
<evidence type="ECO:0000256" key="3">
    <source>
        <dbReference type="ARBA" id="ARBA00012076"/>
    </source>
</evidence>
<dbReference type="KEGG" id="mcb:Mycch_4000"/>
<dbReference type="PANTHER" id="PTHR11941:SF169">
    <property type="entry name" value="(7AS)-7A-METHYL-1,5-DIOXO-2,3,5,6,7,7A-HEXAHYDRO-1H-INDENE-CARBOXYL-COA HYDROLASE"/>
    <property type="match status" value="1"/>
</dbReference>
<dbReference type="PATRIC" id="fig|710421.3.peg.3997"/>
<evidence type="ECO:0000313" key="13">
    <source>
        <dbReference type="EMBL" id="AFM18723.1"/>
    </source>
</evidence>
<evidence type="ECO:0000256" key="12">
    <source>
        <dbReference type="SAM" id="MobiDB-lite"/>
    </source>
</evidence>
<dbReference type="PROSITE" id="PS00166">
    <property type="entry name" value="ENOYL_COA_HYDRATASE"/>
    <property type="match status" value="1"/>
</dbReference>
<dbReference type="FunFam" id="3.90.226.10:FF:000009">
    <property type="entry name" value="Carnitinyl-CoA dehydratase"/>
    <property type="match status" value="1"/>
</dbReference>
<evidence type="ECO:0000256" key="6">
    <source>
        <dbReference type="ARBA" id="ARBA00023239"/>
    </source>
</evidence>
<dbReference type="PANTHER" id="PTHR11941">
    <property type="entry name" value="ENOYL-COA HYDRATASE-RELATED"/>
    <property type="match status" value="1"/>
</dbReference>